<evidence type="ECO:0000313" key="2">
    <source>
        <dbReference type="Proteomes" id="UP000095085"/>
    </source>
</evidence>
<keyword evidence="2" id="KW-1185">Reference proteome</keyword>
<name>A0A1E4RQA0_9ASCO</name>
<sequence>MLFTFRFGNVSKQLSFFFFFFFFFVSEIFQSFNLTNLQREGLDSSGEGFAALAR</sequence>
<dbReference type="Proteomes" id="UP000095085">
    <property type="component" value="Unassembled WGS sequence"/>
</dbReference>
<dbReference type="RefSeq" id="XP_020078531.1">
    <property type="nucleotide sequence ID" value="XM_020222845.1"/>
</dbReference>
<organism evidence="1 2">
    <name type="scientific">Hyphopichia burtonii NRRL Y-1933</name>
    <dbReference type="NCBI Taxonomy" id="984485"/>
    <lineage>
        <taxon>Eukaryota</taxon>
        <taxon>Fungi</taxon>
        <taxon>Dikarya</taxon>
        <taxon>Ascomycota</taxon>
        <taxon>Saccharomycotina</taxon>
        <taxon>Pichiomycetes</taxon>
        <taxon>Debaryomycetaceae</taxon>
        <taxon>Hyphopichia</taxon>
    </lineage>
</organism>
<dbReference type="GeneID" id="30997394"/>
<dbReference type="AlphaFoldDB" id="A0A1E4RQA0"/>
<dbReference type="EMBL" id="KV454538">
    <property type="protein sequence ID" value="ODV69464.1"/>
    <property type="molecule type" value="Genomic_DNA"/>
</dbReference>
<proteinExistence type="predicted"/>
<reference evidence="2" key="1">
    <citation type="submission" date="2016-05" db="EMBL/GenBank/DDBJ databases">
        <title>Comparative genomics of biotechnologically important yeasts.</title>
        <authorList>
            <consortium name="DOE Joint Genome Institute"/>
            <person name="Riley R."/>
            <person name="Haridas S."/>
            <person name="Wolfe K.H."/>
            <person name="Lopes M.R."/>
            <person name="Hittinger C.T."/>
            <person name="Goker M."/>
            <person name="Salamov A."/>
            <person name="Wisecaver J."/>
            <person name="Long T.M."/>
            <person name="Aerts A.L."/>
            <person name="Barry K."/>
            <person name="Choi C."/>
            <person name="Clum A."/>
            <person name="Coughlan A.Y."/>
            <person name="Deshpande S."/>
            <person name="Douglass A.P."/>
            <person name="Hanson S.J."/>
            <person name="Klenk H.-P."/>
            <person name="Labutti K."/>
            <person name="Lapidus A."/>
            <person name="Lindquist E."/>
            <person name="Lipzen A."/>
            <person name="Meier-Kolthoff J.P."/>
            <person name="Ohm R.A."/>
            <person name="Otillar R.P."/>
            <person name="Pangilinan J."/>
            <person name="Peng Y."/>
            <person name="Rokas A."/>
            <person name="Rosa C.A."/>
            <person name="Scheuner C."/>
            <person name="Sibirny A.A."/>
            <person name="Slot J.C."/>
            <person name="Stielow J.B."/>
            <person name="Sun H."/>
            <person name="Kurtzman C.P."/>
            <person name="Blackwell M."/>
            <person name="Grigoriev I.V."/>
            <person name="Jeffries T.W."/>
        </authorList>
    </citation>
    <scope>NUCLEOTIDE SEQUENCE [LARGE SCALE GENOMIC DNA]</scope>
    <source>
        <strain evidence="2">NRRL Y-1933</strain>
    </source>
</reference>
<evidence type="ECO:0000313" key="1">
    <source>
        <dbReference type="EMBL" id="ODV69464.1"/>
    </source>
</evidence>
<gene>
    <name evidence="1" type="ORF">HYPBUDRAFT_171025</name>
</gene>
<protein>
    <submittedName>
        <fullName evidence="1">Uncharacterized protein</fullName>
    </submittedName>
</protein>
<accession>A0A1E4RQA0</accession>